<dbReference type="Pfam" id="PF00144">
    <property type="entry name" value="Beta-lactamase"/>
    <property type="match status" value="1"/>
</dbReference>
<dbReference type="PANTHER" id="PTHR46825">
    <property type="entry name" value="D-ALANYL-D-ALANINE-CARBOXYPEPTIDASE/ENDOPEPTIDASE AMPH"/>
    <property type="match status" value="1"/>
</dbReference>
<dbReference type="InterPro" id="IPR012338">
    <property type="entry name" value="Beta-lactam/transpept-like"/>
</dbReference>
<reference evidence="3" key="1">
    <citation type="submission" date="2020-09" db="EMBL/GenBank/DDBJ databases">
        <title>A novel bacterium of genus Neiella, isolated from South China Sea.</title>
        <authorList>
            <person name="Huang H."/>
            <person name="Mo K."/>
            <person name="Hu Y."/>
        </authorList>
    </citation>
    <scope>NUCLEOTIDE SEQUENCE</scope>
    <source>
        <strain evidence="3">HB171785</strain>
    </source>
</reference>
<evidence type="ECO:0000313" key="4">
    <source>
        <dbReference type="Proteomes" id="UP000638014"/>
    </source>
</evidence>
<dbReference type="SUPFAM" id="SSF56601">
    <property type="entry name" value="beta-lactamase/transpeptidase-like"/>
    <property type="match status" value="1"/>
</dbReference>
<evidence type="ECO:0000259" key="2">
    <source>
        <dbReference type="Pfam" id="PF00144"/>
    </source>
</evidence>
<keyword evidence="4" id="KW-1185">Reference proteome</keyword>
<protein>
    <submittedName>
        <fullName evidence="3">Beta-lactamase family protein</fullName>
    </submittedName>
</protein>
<dbReference type="Proteomes" id="UP000638014">
    <property type="component" value="Unassembled WGS sequence"/>
</dbReference>
<feature type="domain" description="Beta-lactamase-related" evidence="2">
    <location>
        <begin position="34"/>
        <end position="358"/>
    </location>
</feature>
<feature type="chain" id="PRO_5035267577" evidence="1">
    <location>
        <begin position="20"/>
        <end position="412"/>
    </location>
</feature>
<proteinExistence type="predicted"/>
<name>A0A8J6QSP9_9GAMM</name>
<dbReference type="RefSeq" id="WP_191145170.1">
    <property type="nucleotide sequence ID" value="NZ_JACXAF010000014.1"/>
</dbReference>
<dbReference type="Gene3D" id="3.40.710.10">
    <property type="entry name" value="DD-peptidase/beta-lactamase superfamily"/>
    <property type="match status" value="1"/>
</dbReference>
<gene>
    <name evidence="3" type="ORF">IC617_11695</name>
</gene>
<evidence type="ECO:0000313" key="3">
    <source>
        <dbReference type="EMBL" id="MBD1390094.1"/>
    </source>
</evidence>
<dbReference type="AlphaFoldDB" id="A0A8J6QSP9"/>
<accession>A0A8J6QSP9</accession>
<dbReference type="PANTHER" id="PTHR46825:SF15">
    <property type="entry name" value="BETA-LACTAMASE-RELATED DOMAIN-CONTAINING PROTEIN"/>
    <property type="match status" value="1"/>
</dbReference>
<sequence>MVRSLLLLLLLAVPVAAVAASKKAESVDQLLQQFDDYFLAQMKKHKVPGGAYAIVYGDQVLRLRPYGVRKQRSSAPIDIHTTFRLASVSKTFAATLAAKQEHAGAFSWSDPVLNYVPELQFKTTGHAEKLQVRNLLSHTSGLVPNAYDNLIEAGQSLPKILPQFKKLKPLCKPGQCYGYQNVLYSMIEQVIEQTNPLSYEALMQQEIFAPLGMKNASLGRDAFISNPNHATGHLKLKRGWYPKKPKRDYYNFPAAAGVNASINDMSKWLIAQLGHKPDVLAPAVLADMQQANVTTRRDLKRRQWRKYLKRAEYGLGWRLYDFAGTDLVYHGGWVAGFRADLAYAPQLDIGVVVLLNAESHAINFVTTHFWEMMTKPNAMQLLADHRPKAEPRQSSTILLRNAHIQPYRSHEL</sequence>
<feature type="signal peptide" evidence="1">
    <location>
        <begin position="1"/>
        <end position="19"/>
    </location>
</feature>
<keyword evidence="1" id="KW-0732">Signal</keyword>
<dbReference type="InterPro" id="IPR050491">
    <property type="entry name" value="AmpC-like"/>
</dbReference>
<organism evidence="3 4">
    <name type="scientific">Neiella litorisoli</name>
    <dbReference type="NCBI Taxonomy" id="2771431"/>
    <lineage>
        <taxon>Bacteria</taxon>
        <taxon>Pseudomonadati</taxon>
        <taxon>Pseudomonadota</taxon>
        <taxon>Gammaproteobacteria</taxon>
        <taxon>Alteromonadales</taxon>
        <taxon>Echinimonadaceae</taxon>
        <taxon>Neiella</taxon>
    </lineage>
</organism>
<dbReference type="EMBL" id="JACXAF010000014">
    <property type="protein sequence ID" value="MBD1390094.1"/>
    <property type="molecule type" value="Genomic_DNA"/>
</dbReference>
<dbReference type="InterPro" id="IPR001466">
    <property type="entry name" value="Beta-lactam-related"/>
</dbReference>
<evidence type="ECO:0000256" key="1">
    <source>
        <dbReference type="SAM" id="SignalP"/>
    </source>
</evidence>
<comment type="caution">
    <text evidence="3">The sequence shown here is derived from an EMBL/GenBank/DDBJ whole genome shotgun (WGS) entry which is preliminary data.</text>
</comment>